<dbReference type="Gene3D" id="2.30.24.10">
    <property type="entry name" value="CAT RNA-binding domain"/>
    <property type="match status" value="1"/>
</dbReference>
<dbReference type="Pfam" id="PF00874">
    <property type="entry name" value="PRD"/>
    <property type="match status" value="2"/>
</dbReference>
<dbReference type="NCBIfam" id="NF046042">
    <property type="entry name" value="LicT"/>
    <property type="match status" value="1"/>
</dbReference>
<gene>
    <name evidence="3" type="ORF">SAMN02746064_00288</name>
</gene>
<keyword evidence="1" id="KW-0677">Repeat</keyword>
<dbReference type="Proteomes" id="UP000184251">
    <property type="component" value="Unassembled WGS sequence"/>
</dbReference>
<dbReference type="SUPFAM" id="SSF63520">
    <property type="entry name" value="PTS-regulatory domain, PRD"/>
    <property type="match status" value="2"/>
</dbReference>
<keyword evidence="4" id="KW-1185">Reference proteome</keyword>
<dbReference type="Gene3D" id="1.10.1790.10">
    <property type="entry name" value="PRD domain"/>
    <property type="match status" value="2"/>
</dbReference>
<sequence>MRMRIRKILNNNVVISHQEDTGKEIVVMGKGIAFQKAGGDIIEKDKIEKIFTLKDEREADIYEQMIKEISPALLDISEEIIIYGEKILERKLENNIHIALADHISFAVHRHKNGLVIKNHLLWEIKKLYKKEFKTGLWGLELIGKRLGMEMPEDEAGFIALHLINATMGEEMPNTVDITEMVQDILNLIKYTLRIDYDDSSLSYERLVTHIRFFAQRIVGKKNSVNMETPFYGHMRDNYQQAFHAAERIKDYIQKNHDYKVGRDEIVYLCIHLQRLIDENKTK</sequence>
<evidence type="ECO:0000313" key="4">
    <source>
        <dbReference type="Proteomes" id="UP000184251"/>
    </source>
</evidence>
<feature type="domain" description="PRD" evidence="2">
    <location>
        <begin position="174"/>
        <end position="283"/>
    </location>
</feature>
<dbReference type="GO" id="GO:0006355">
    <property type="term" value="P:regulation of DNA-templated transcription"/>
    <property type="evidence" value="ECO:0007669"/>
    <property type="project" value="InterPro"/>
</dbReference>
<evidence type="ECO:0000259" key="2">
    <source>
        <dbReference type="PROSITE" id="PS51372"/>
    </source>
</evidence>
<accession>A0A1M4SJV1</accession>
<protein>
    <submittedName>
        <fullName evidence="3">Transcriptional antiterminator, BglG family</fullName>
    </submittedName>
</protein>
<dbReference type="InterPro" id="IPR011608">
    <property type="entry name" value="PRD"/>
</dbReference>
<dbReference type="AlphaFoldDB" id="A0A1M4SJV1"/>
<dbReference type="RefSeq" id="WP_084116800.1">
    <property type="nucleotide sequence ID" value="NZ_FQTU01000001.1"/>
</dbReference>
<dbReference type="STRING" id="1120975.SAMN02746064_00288"/>
<evidence type="ECO:0000313" key="3">
    <source>
        <dbReference type="EMBL" id="SHE32465.1"/>
    </source>
</evidence>
<dbReference type="Pfam" id="PF03123">
    <property type="entry name" value="CAT_RBD"/>
    <property type="match status" value="1"/>
</dbReference>
<dbReference type="EMBL" id="FQTU01000001">
    <property type="protein sequence ID" value="SHE32465.1"/>
    <property type="molecule type" value="Genomic_DNA"/>
</dbReference>
<dbReference type="PROSITE" id="PS51372">
    <property type="entry name" value="PRD_2"/>
    <property type="match status" value="2"/>
</dbReference>
<feature type="domain" description="PRD" evidence="2">
    <location>
        <begin position="68"/>
        <end position="173"/>
    </location>
</feature>
<dbReference type="SUPFAM" id="SSF50151">
    <property type="entry name" value="SacY-like RNA-binding domain"/>
    <property type="match status" value="1"/>
</dbReference>
<dbReference type="InterPro" id="IPR036634">
    <property type="entry name" value="PRD_sf"/>
</dbReference>
<name>A0A1M4SJV1_9FIRM</name>
<dbReference type="GO" id="GO:0003723">
    <property type="term" value="F:RNA binding"/>
    <property type="evidence" value="ECO:0007669"/>
    <property type="project" value="InterPro"/>
</dbReference>
<dbReference type="InterPro" id="IPR036650">
    <property type="entry name" value="CAT_RNA-bd_dom_sf"/>
</dbReference>
<proteinExistence type="predicted"/>
<organism evidence="3 4">
    <name type="scientific">Alkalibacter saccharofermentans DSM 14828</name>
    <dbReference type="NCBI Taxonomy" id="1120975"/>
    <lineage>
        <taxon>Bacteria</taxon>
        <taxon>Bacillati</taxon>
        <taxon>Bacillota</taxon>
        <taxon>Clostridia</taxon>
        <taxon>Eubacteriales</taxon>
        <taxon>Eubacteriaceae</taxon>
        <taxon>Alkalibacter</taxon>
    </lineage>
</organism>
<evidence type="ECO:0000256" key="1">
    <source>
        <dbReference type="ARBA" id="ARBA00022737"/>
    </source>
</evidence>
<dbReference type="PANTHER" id="PTHR30185">
    <property type="entry name" value="CRYPTIC BETA-GLUCOSIDE BGL OPERON ANTITERMINATOR"/>
    <property type="match status" value="1"/>
</dbReference>
<dbReference type="InterPro" id="IPR050661">
    <property type="entry name" value="BglG_antiterminators"/>
</dbReference>
<dbReference type="OrthoDB" id="9813552at2"/>
<reference evidence="3 4" key="1">
    <citation type="submission" date="2016-11" db="EMBL/GenBank/DDBJ databases">
        <authorList>
            <person name="Jaros S."/>
            <person name="Januszkiewicz K."/>
            <person name="Wedrychowicz H."/>
        </authorList>
    </citation>
    <scope>NUCLEOTIDE SEQUENCE [LARGE SCALE GENOMIC DNA]</scope>
    <source>
        <strain evidence="3 4">DSM 14828</strain>
    </source>
</reference>
<dbReference type="InterPro" id="IPR004341">
    <property type="entry name" value="CAT_RNA-bd_dom"/>
</dbReference>
<dbReference type="SMART" id="SM01061">
    <property type="entry name" value="CAT_RBD"/>
    <property type="match status" value="1"/>
</dbReference>
<dbReference type="PANTHER" id="PTHR30185:SF15">
    <property type="entry name" value="CRYPTIC BETA-GLUCOSIDE BGL OPERON ANTITERMINATOR"/>
    <property type="match status" value="1"/>
</dbReference>